<evidence type="ECO:0000256" key="1">
    <source>
        <dbReference type="SAM" id="MobiDB-lite"/>
    </source>
</evidence>
<dbReference type="Proteomes" id="UP001628179">
    <property type="component" value="Unassembled WGS sequence"/>
</dbReference>
<protein>
    <recommendedName>
        <fullName evidence="3">CorA-like transporter domain-containing protein</fullName>
    </recommendedName>
</protein>
<feature type="transmembrane region" description="Helical" evidence="2">
    <location>
        <begin position="591"/>
        <end position="614"/>
    </location>
</feature>
<name>A0ABQ0GP02_9PEZI</name>
<dbReference type="GeneID" id="98180404"/>
<evidence type="ECO:0000256" key="2">
    <source>
        <dbReference type="SAM" id="Phobius"/>
    </source>
</evidence>
<proteinExistence type="predicted"/>
<evidence type="ECO:0000313" key="4">
    <source>
        <dbReference type="EMBL" id="GAB1319452.1"/>
    </source>
</evidence>
<feature type="transmembrane region" description="Helical" evidence="2">
    <location>
        <begin position="547"/>
        <end position="571"/>
    </location>
</feature>
<feature type="region of interest" description="Disordered" evidence="1">
    <location>
        <begin position="293"/>
        <end position="361"/>
    </location>
</feature>
<feature type="domain" description="CorA-like transporter" evidence="3">
    <location>
        <begin position="14"/>
        <end position="280"/>
    </location>
</feature>
<accession>A0ABQ0GP02</accession>
<sequence>MAQPNDLLAQFEACCQQSNEYPLNILRTEVFSHTKKALQTRLDQGGLFHDSYRLLYVLDLCDNATSFEPAPRLDDVDTLRKILRKTGKDPWWRFIFLHSKSSRDRLGCSREQLTLLLTHHQVMPSFLDFVFMFKARQHPLSHAFFRAENYVEAGSQTLRLLNLGRSGVQIQHAFNLLTVEKSPQDRNPWPLRHASLYHSLDLETGRSVFIFLKGNRELSKRVKEATERSRHLQPDTPRTPEQSLVASLQVHLIMLEWCAENWSEYIDDMEETLRSKSVAAKVAPVADVTNPVHLAGSLSRHGSGLPGRGTMRTIGSRQGTMQSTASSPATLGQVSQQDGPPPASPASPEPRSPASPRRTSARTLSGFLRRASGLENRPAFSPGNEDIKEEPDPLISKLAEIEDRFSFGELQRLSLNGDEIDRSLMALEQSKEVIAQVEEQYKTVASSHAFTTLLKQEKYGGDLANFYRRVRNISRDLDVYRRRLLNLSRTVEKDKQIFESLNQHTSIQTSKAFQMLAQTSTDQMMEWTEKMHTIAIKTKQETLSMHVITIFTLIFLPGTFIATFFSSGVLHWDEDGKLGSDWVVRGEGIRLFLSICLPMMAIIIAGWAVMYGVARRWARRHRQKLGLPDGYADEKGVLFKSQQVPVGEQGKGGASLGIVPT</sequence>
<keyword evidence="2" id="KW-1133">Transmembrane helix</keyword>
<comment type="caution">
    <text evidence="4">The sequence shown here is derived from an EMBL/GenBank/DDBJ whole genome shotgun (WGS) entry which is preliminary data.</text>
</comment>
<evidence type="ECO:0000259" key="3">
    <source>
        <dbReference type="Pfam" id="PF26616"/>
    </source>
</evidence>
<feature type="region of interest" description="Disordered" evidence="1">
    <location>
        <begin position="371"/>
        <end position="390"/>
    </location>
</feature>
<keyword evidence="2" id="KW-0472">Membrane</keyword>
<dbReference type="EMBL" id="BAAFSV010000005">
    <property type="protein sequence ID" value="GAB1319452.1"/>
    <property type="molecule type" value="Genomic_DNA"/>
</dbReference>
<keyword evidence="2" id="KW-0812">Transmembrane</keyword>
<dbReference type="RefSeq" id="XP_070921182.1">
    <property type="nucleotide sequence ID" value="XM_071065081.1"/>
</dbReference>
<dbReference type="InterPro" id="IPR058257">
    <property type="entry name" value="CorA-like_dom"/>
</dbReference>
<feature type="compositionally biased region" description="Polar residues" evidence="1">
    <location>
        <begin position="313"/>
        <end position="338"/>
    </location>
</feature>
<dbReference type="Gene3D" id="1.20.58.340">
    <property type="entry name" value="Magnesium transport protein CorA, transmembrane region"/>
    <property type="match status" value="1"/>
</dbReference>
<gene>
    <name evidence="4" type="ORF">MFIFM68171_09662</name>
</gene>
<organism evidence="4 5">
    <name type="scientific">Madurella fahalii</name>
    <dbReference type="NCBI Taxonomy" id="1157608"/>
    <lineage>
        <taxon>Eukaryota</taxon>
        <taxon>Fungi</taxon>
        <taxon>Dikarya</taxon>
        <taxon>Ascomycota</taxon>
        <taxon>Pezizomycotina</taxon>
        <taxon>Sordariomycetes</taxon>
        <taxon>Sordariomycetidae</taxon>
        <taxon>Sordariales</taxon>
        <taxon>Sordariales incertae sedis</taxon>
        <taxon>Madurella</taxon>
    </lineage>
</organism>
<reference evidence="4 5" key="1">
    <citation type="submission" date="2024-09" db="EMBL/GenBank/DDBJ databases">
        <title>Itraconazole resistance in Madurella fahalii resulting from another homologue of gene encoding cytochrome P450 14-alpha sterol demethylase (CYP51).</title>
        <authorList>
            <person name="Yoshioka I."/>
            <person name="Fahal A.H."/>
            <person name="Kaneko S."/>
            <person name="Yaguchi T."/>
        </authorList>
    </citation>
    <scope>NUCLEOTIDE SEQUENCE [LARGE SCALE GENOMIC DNA]</scope>
    <source>
        <strain evidence="4 5">IFM 68171</strain>
    </source>
</reference>
<evidence type="ECO:0000313" key="5">
    <source>
        <dbReference type="Proteomes" id="UP001628179"/>
    </source>
</evidence>
<feature type="compositionally biased region" description="Pro residues" evidence="1">
    <location>
        <begin position="339"/>
        <end position="353"/>
    </location>
</feature>
<dbReference type="Pfam" id="PF26616">
    <property type="entry name" value="CorA-like"/>
    <property type="match status" value="1"/>
</dbReference>
<keyword evidence="5" id="KW-1185">Reference proteome</keyword>